<dbReference type="SUPFAM" id="SSF144083">
    <property type="entry name" value="Magnesium transport protein CorA, transmembrane region"/>
    <property type="match status" value="1"/>
</dbReference>
<dbReference type="PANTHER" id="PTHR46494">
    <property type="entry name" value="CORA FAMILY METAL ION TRANSPORTER (EUROFUNG)"/>
    <property type="match status" value="1"/>
</dbReference>
<dbReference type="GO" id="GO:0015087">
    <property type="term" value="F:cobalt ion transmembrane transporter activity"/>
    <property type="evidence" value="ECO:0007669"/>
    <property type="project" value="UniProtKB-UniRule"/>
</dbReference>
<evidence type="ECO:0000256" key="7">
    <source>
        <dbReference type="ARBA" id="ARBA00022989"/>
    </source>
</evidence>
<evidence type="ECO:0000256" key="9">
    <source>
        <dbReference type="ARBA" id="ARBA00023136"/>
    </source>
</evidence>
<dbReference type="GO" id="GO:0005886">
    <property type="term" value="C:plasma membrane"/>
    <property type="evidence" value="ECO:0007669"/>
    <property type="project" value="UniProtKB-SubCell"/>
</dbReference>
<evidence type="ECO:0000256" key="12">
    <source>
        <dbReference type="RuleBase" id="RU362010"/>
    </source>
</evidence>
<evidence type="ECO:0000256" key="1">
    <source>
        <dbReference type="ARBA" id="ARBA00004651"/>
    </source>
</evidence>
<dbReference type="GO" id="GO:0050897">
    <property type="term" value="F:cobalt ion binding"/>
    <property type="evidence" value="ECO:0007669"/>
    <property type="project" value="TreeGrafter"/>
</dbReference>
<dbReference type="SUPFAM" id="SSF143865">
    <property type="entry name" value="CorA soluble domain-like"/>
    <property type="match status" value="1"/>
</dbReference>
<keyword evidence="3 12" id="KW-0813">Transport</keyword>
<dbReference type="Gene3D" id="3.30.460.20">
    <property type="entry name" value="CorA soluble domain-like"/>
    <property type="match status" value="1"/>
</dbReference>
<dbReference type="GO" id="GO:0000287">
    <property type="term" value="F:magnesium ion binding"/>
    <property type="evidence" value="ECO:0007669"/>
    <property type="project" value="TreeGrafter"/>
</dbReference>
<keyword evidence="4 12" id="KW-1003">Cell membrane</keyword>
<dbReference type="GO" id="GO:0015095">
    <property type="term" value="F:magnesium ion transmembrane transporter activity"/>
    <property type="evidence" value="ECO:0007669"/>
    <property type="project" value="UniProtKB-UniRule"/>
</dbReference>
<dbReference type="InterPro" id="IPR045861">
    <property type="entry name" value="CorA_cytoplasmic_dom"/>
</dbReference>
<evidence type="ECO:0000256" key="2">
    <source>
        <dbReference type="ARBA" id="ARBA00009765"/>
    </source>
</evidence>
<evidence type="ECO:0000313" key="13">
    <source>
        <dbReference type="EMBL" id="MEN7548401.1"/>
    </source>
</evidence>
<evidence type="ECO:0000256" key="10">
    <source>
        <dbReference type="ARBA" id="ARBA00034269"/>
    </source>
</evidence>
<keyword evidence="8 12" id="KW-0406">Ion transport</keyword>
<proteinExistence type="inferred from homology"/>
<keyword evidence="14" id="KW-1185">Reference proteome</keyword>
<keyword evidence="7 12" id="KW-1133">Transmembrane helix</keyword>
<dbReference type="Gene3D" id="1.20.58.340">
    <property type="entry name" value="Magnesium transport protein CorA, transmembrane region"/>
    <property type="match status" value="2"/>
</dbReference>
<evidence type="ECO:0000256" key="5">
    <source>
        <dbReference type="ARBA" id="ARBA00022692"/>
    </source>
</evidence>
<sequence length="355" mass="41434">MARFYKKRDSNKGQSPGSLIFIGNKKVRKPRIDVFDYTKDYVHEVQIKTPEELIPYKQNTSTLTWINVVGLHDTQLIEEVGTIYELHPLIQEDILNTGQRAKLEEFEGYMFVTMKMLNYDNKKHQVVSEQLSMVFGKNFLITFQERKGDVFAPIRQRIHNPSSQLRKFGTDYLVYRLMDAVVDNYVYLVENIGEQIENLELKILKNSGQEVLSAINMHKRELNFASKTMRPARDMIMRLNRQDEHFISKKTRPFLKDLLDIIVHVTETIDSYREMLSDFLNIYHTGISARLNSIMKVLTIFSTIFIPLTFIAGIYGMNFENMPELHHPMGYPIAMSAMAVVGVSILMLMKYKKWL</sequence>
<keyword evidence="9 12" id="KW-0472">Membrane</keyword>
<evidence type="ECO:0000256" key="3">
    <source>
        <dbReference type="ARBA" id="ARBA00022448"/>
    </source>
</evidence>
<dbReference type="Pfam" id="PF01544">
    <property type="entry name" value="CorA"/>
    <property type="match status" value="1"/>
</dbReference>
<protein>
    <recommendedName>
        <fullName evidence="12">Magnesium transport protein CorA</fullName>
    </recommendedName>
</protein>
<feature type="transmembrane region" description="Helical" evidence="12">
    <location>
        <begin position="297"/>
        <end position="317"/>
    </location>
</feature>
<comment type="function">
    <text evidence="11">Mediates influx of magnesium ions. Alternates between open and closed states. Activated by low cytoplasmic Mg(2+) levels. Inactive when cytoplasmic Mg(2+) levels are high.</text>
</comment>
<dbReference type="InterPro" id="IPR002523">
    <property type="entry name" value="MgTranspt_CorA/ZnTranspt_ZntB"/>
</dbReference>
<dbReference type="InterPro" id="IPR045863">
    <property type="entry name" value="CorA_TM1_TM2"/>
</dbReference>
<comment type="subcellular location">
    <subcellularLocation>
        <location evidence="1">Cell membrane</location>
        <topology evidence="1">Multi-pass membrane protein</topology>
    </subcellularLocation>
    <subcellularLocation>
        <location evidence="12">Membrane</location>
        <topology evidence="12">Multi-pass membrane protein</topology>
    </subcellularLocation>
</comment>
<evidence type="ECO:0000256" key="6">
    <source>
        <dbReference type="ARBA" id="ARBA00022842"/>
    </source>
</evidence>
<dbReference type="PANTHER" id="PTHR46494:SF1">
    <property type="entry name" value="CORA FAMILY METAL ION TRANSPORTER (EUROFUNG)"/>
    <property type="match status" value="1"/>
</dbReference>
<dbReference type="RefSeq" id="WP_346821180.1">
    <property type="nucleotide sequence ID" value="NZ_JBDKWZ010000005.1"/>
</dbReference>
<evidence type="ECO:0000256" key="11">
    <source>
        <dbReference type="ARBA" id="ARBA00045497"/>
    </source>
</evidence>
<keyword evidence="6 12" id="KW-0460">Magnesium</keyword>
<dbReference type="EMBL" id="JBDKWZ010000005">
    <property type="protein sequence ID" value="MEN7548401.1"/>
    <property type="molecule type" value="Genomic_DNA"/>
</dbReference>
<dbReference type="FunFam" id="1.20.58.340:FF:000004">
    <property type="entry name" value="Magnesium transport protein CorA"/>
    <property type="match status" value="1"/>
</dbReference>
<dbReference type="Proteomes" id="UP001403385">
    <property type="component" value="Unassembled WGS sequence"/>
</dbReference>
<name>A0AAW9S5Q5_9BACT</name>
<dbReference type="InterPro" id="IPR004488">
    <property type="entry name" value="Mg/Co-transport_prot_CorA"/>
</dbReference>
<organism evidence="13 14">
    <name type="scientific">Rapidithrix thailandica</name>
    <dbReference type="NCBI Taxonomy" id="413964"/>
    <lineage>
        <taxon>Bacteria</taxon>
        <taxon>Pseudomonadati</taxon>
        <taxon>Bacteroidota</taxon>
        <taxon>Cytophagia</taxon>
        <taxon>Cytophagales</taxon>
        <taxon>Flammeovirgaceae</taxon>
        <taxon>Rapidithrix</taxon>
    </lineage>
</organism>
<evidence type="ECO:0000256" key="8">
    <source>
        <dbReference type="ARBA" id="ARBA00023065"/>
    </source>
</evidence>
<keyword evidence="5 12" id="KW-0812">Transmembrane</keyword>
<dbReference type="NCBIfam" id="TIGR00383">
    <property type="entry name" value="corA"/>
    <property type="match status" value="1"/>
</dbReference>
<gene>
    <name evidence="12 13" type="primary">corA</name>
    <name evidence="13" type="ORF">AAG747_10810</name>
</gene>
<reference evidence="13 14" key="1">
    <citation type="submission" date="2024-04" db="EMBL/GenBank/DDBJ databases">
        <title>Novel genus in family Flammeovirgaceae.</title>
        <authorList>
            <person name="Nguyen T.H."/>
            <person name="Vuong T.Q."/>
            <person name="Le H."/>
            <person name="Kim S.-G."/>
        </authorList>
    </citation>
    <scope>NUCLEOTIDE SEQUENCE [LARGE SCALE GENOMIC DNA]</scope>
    <source>
        <strain evidence="13 14">JCM 23209</strain>
    </source>
</reference>
<feature type="transmembrane region" description="Helical" evidence="12">
    <location>
        <begin position="329"/>
        <end position="349"/>
    </location>
</feature>
<comment type="catalytic activity">
    <reaction evidence="10">
        <text>Mg(2+)(in) = Mg(2+)(out)</text>
        <dbReference type="Rhea" id="RHEA:29827"/>
        <dbReference type="ChEBI" id="CHEBI:18420"/>
    </reaction>
</comment>
<evidence type="ECO:0000256" key="4">
    <source>
        <dbReference type="ARBA" id="ARBA00022475"/>
    </source>
</evidence>
<dbReference type="CDD" id="cd12828">
    <property type="entry name" value="TmCorA-like_1"/>
    <property type="match status" value="1"/>
</dbReference>
<evidence type="ECO:0000313" key="14">
    <source>
        <dbReference type="Proteomes" id="UP001403385"/>
    </source>
</evidence>
<comment type="similarity">
    <text evidence="2 12">Belongs to the CorA metal ion transporter (MIT) (TC 1.A.35) family.</text>
</comment>
<comment type="caution">
    <text evidence="13">The sequence shown here is derived from an EMBL/GenBank/DDBJ whole genome shotgun (WGS) entry which is preliminary data.</text>
</comment>
<dbReference type="AlphaFoldDB" id="A0AAW9S5Q5"/>
<accession>A0AAW9S5Q5</accession>